<gene>
    <name evidence="1" type="ORF">HMPREF9418_0224</name>
</gene>
<evidence type="ECO:0000313" key="2">
    <source>
        <dbReference type="Proteomes" id="UP000004982"/>
    </source>
</evidence>
<accession>A0AA36ULQ1</accession>
<dbReference type="AlphaFoldDB" id="A0AA36ULQ1"/>
<organism evidence="1 2">
    <name type="scientific">Neisseria macacae ATCC 33926</name>
    <dbReference type="NCBI Taxonomy" id="997348"/>
    <lineage>
        <taxon>Bacteria</taxon>
        <taxon>Pseudomonadati</taxon>
        <taxon>Pseudomonadota</taxon>
        <taxon>Betaproteobacteria</taxon>
        <taxon>Neisseriales</taxon>
        <taxon>Neisseriaceae</taxon>
        <taxon>Neisseria</taxon>
    </lineage>
</organism>
<dbReference type="EMBL" id="AFQE01000015">
    <property type="protein sequence ID" value="EGQ78340.1"/>
    <property type="molecule type" value="Genomic_DNA"/>
</dbReference>
<protein>
    <submittedName>
        <fullName evidence="1">Uncharacterized protein</fullName>
    </submittedName>
</protein>
<name>A0AA36ULQ1_9NEIS</name>
<proteinExistence type="predicted"/>
<comment type="caution">
    <text evidence="1">The sequence shown here is derived from an EMBL/GenBank/DDBJ whole genome shotgun (WGS) entry which is preliminary data.</text>
</comment>
<evidence type="ECO:0000313" key="1">
    <source>
        <dbReference type="EMBL" id="EGQ78340.1"/>
    </source>
</evidence>
<reference evidence="1 2" key="1">
    <citation type="submission" date="2011-05" db="EMBL/GenBank/DDBJ databases">
        <authorList>
            <person name="Muzny D."/>
            <person name="Qin X."/>
            <person name="Deng J."/>
            <person name="Jiang H."/>
            <person name="Liu Y."/>
            <person name="Qu J."/>
            <person name="Song X.-Z."/>
            <person name="Zhang L."/>
            <person name="Thornton R."/>
            <person name="Coyle M."/>
            <person name="Francisco L."/>
            <person name="Jackson L."/>
            <person name="Javaid M."/>
            <person name="Korchina V."/>
            <person name="Kovar C."/>
            <person name="Mata R."/>
            <person name="Mathew T."/>
            <person name="Ngo R."/>
            <person name="Nguyen L."/>
            <person name="Nguyen N."/>
            <person name="Okwuonu G."/>
            <person name="Ongeri F."/>
            <person name="Pham C."/>
            <person name="Simmons D."/>
            <person name="Wilczek-Boney K."/>
            <person name="Hale W."/>
            <person name="Jakkamsetti A."/>
            <person name="Pham P."/>
            <person name="Ruth R."/>
            <person name="San Lucas F."/>
            <person name="Warren J."/>
            <person name="Zhang J."/>
            <person name="Zhao Z."/>
            <person name="Zhou C."/>
            <person name="Zhu D."/>
            <person name="Lee S."/>
            <person name="Bess C."/>
            <person name="Blankenburg K."/>
            <person name="Forbes L."/>
            <person name="Fu Q."/>
            <person name="Gubbala S."/>
            <person name="Hirani K."/>
            <person name="Jayaseelan J.C."/>
            <person name="Lara F."/>
            <person name="Munidasa M."/>
            <person name="Palculict T."/>
            <person name="Patil S."/>
            <person name="Pu L.-L."/>
            <person name="Saada N."/>
            <person name="Tang L."/>
            <person name="Weissenberger G."/>
            <person name="Zhu Y."/>
            <person name="Hemphill L."/>
            <person name="Shang Y."/>
            <person name="Youmans B."/>
            <person name="Ayvaz T."/>
            <person name="Ross M."/>
            <person name="Santibanez J."/>
            <person name="Aqrawi P."/>
            <person name="Gross S."/>
            <person name="Joshi V."/>
            <person name="Fowler G."/>
            <person name="Nazareth L."/>
            <person name="Reid J."/>
            <person name="Worley K."/>
            <person name="Petrosino J."/>
            <person name="Highlander S."/>
            <person name="Gibbs R."/>
        </authorList>
    </citation>
    <scope>NUCLEOTIDE SEQUENCE [LARGE SCALE GENOMIC DNA]</scope>
    <source>
        <strain evidence="1 2">ATCC 33926</strain>
    </source>
</reference>
<dbReference type="Proteomes" id="UP000004982">
    <property type="component" value="Unassembled WGS sequence"/>
</dbReference>
<sequence>MDFSKLRNAHPKNKQAINLYFKGRLKPIFQTTSIKDYLSNTRN</sequence>